<dbReference type="EMBL" id="JAHRIP010066516">
    <property type="protein sequence ID" value="MEQ2306743.1"/>
    <property type="molecule type" value="Genomic_DNA"/>
</dbReference>
<proteinExistence type="predicted"/>
<sequence>MVVLCSHLPTCSPTKHLLASEIFQRRDISKVQSKVLMNFLNKKSSSTVSSYSFYNYRQATLQKLLETRCFLKFRKLTVFLLFKYTHNRAVIMKMNTKQELVALQNRATN</sequence>
<dbReference type="Proteomes" id="UP001469553">
    <property type="component" value="Unassembled WGS sequence"/>
</dbReference>
<evidence type="ECO:0000313" key="2">
    <source>
        <dbReference type="Proteomes" id="UP001469553"/>
    </source>
</evidence>
<name>A0ABV0ZKH3_9TELE</name>
<keyword evidence="2" id="KW-1185">Reference proteome</keyword>
<gene>
    <name evidence="1" type="ORF">AMECASPLE_011367</name>
</gene>
<comment type="caution">
    <text evidence="1">The sequence shown here is derived from an EMBL/GenBank/DDBJ whole genome shotgun (WGS) entry which is preliminary data.</text>
</comment>
<accession>A0ABV0ZKH3</accession>
<protein>
    <submittedName>
        <fullName evidence="1">Uncharacterized protein</fullName>
    </submittedName>
</protein>
<evidence type="ECO:0000313" key="1">
    <source>
        <dbReference type="EMBL" id="MEQ2306743.1"/>
    </source>
</evidence>
<organism evidence="1 2">
    <name type="scientific">Ameca splendens</name>
    <dbReference type="NCBI Taxonomy" id="208324"/>
    <lineage>
        <taxon>Eukaryota</taxon>
        <taxon>Metazoa</taxon>
        <taxon>Chordata</taxon>
        <taxon>Craniata</taxon>
        <taxon>Vertebrata</taxon>
        <taxon>Euteleostomi</taxon>
        <taxon>Actinopterygii</taxon>
        <taxon>Neopterygii</taxon>
        <taxon>Teleostei</taxon>
        <taxon>Neoteleostei</taxon>
        <taxon>Acanthomorphata</taxon>
        <taxon>Ovalentaria</taxon>
        <taxon>Atherinomorphae</taxon>
        <taxon>Cyprinodontiformes</taxon>
        <taxon>Goodeidae</taxon>
        <taxon>Ameca</taxon>
    </lineage>
</organism>
<reference evidence="1 2" key="1">
    <citation type="submission" date="2021-06" db="EMBL/GenBank/DDBJ databases">
        <authorList>
            <person name="Palmer J.M."/>
        </authorList>
    </citation>
    <scope>NUCLEOTIDE SEQUENCE [LARGE SCALE GENOMIC DNA]</scope>
    <source>
        <strain evidence="1 2">AS_MEX2019</strain>
        <tissue evidence="1">Muscle</tissue>
    </source>
</reference>